<gene>
    <name evidence="9" type="ORF">NXF25_011531</name>
</gene>
<comment type="caution">
    <text evidence="9">The sequence shown here is derived from an EMBL/GenBank/DDBJ whole genome shotgun (WGS) entry which is preliminary data.</text>
</comment>
<keyword evidence="5" id="KW-0963">Cytoplasm</keyword>
<feature type="compositionally biased region" description="Polar residues" evidence="7">
    <location>
        <begin position="1"/>
        <end position="10"/>
    </location>
</feature>
<dbReference type="GO" id="GO:0005923">
    <property type="term" value="C:bicellular tight junction"/>
    <property type="evidence" value="ECO:0007669"/>
    <property type="project" value="UniProtKB-SubCell"/>
</dbReference>
<dbReference type="PROSITE" id="PS50020">
    <property type="entry name" value="WW_DOMAIN_2"/>
    <property type="match status" value="1"/>
</dbReference>
<dbReference type="Pfam" id="PF00397">
    <property type="entry name" value="WW"/>
    <property type="match status" value="1"/>
</dbReference>
<keyword evidence="10" id="KW-1185">Reference proteome</keyword>
<dbReference type="InterPro" id="IPR036020">
    <property type="entry name" value="WW_dom_sf"/>
</dbReference>
<keyword evidence="4" id="KW-0965">Cell junction</keyword>
<dbReference type="SMART" id="SM00456">
    <property type="entry name" value="WW"/>
    <property type="match status" value="1"/>
</dbReference>
<evidence type="ECO:0000256" key="7">
    <source>
        <dbReference type="SAM" id="MobiDB-lite"/>
    </source>
</evidence>
<dbReference type="GO" id="GO:0005634">
    <property type="term" value="C:nucleus"/>
    <property type="evidence" value="ECO:0007669"/>
    <property type="project" value="UniProtKB-SubCell"/>
</dbReference>
<proteinExistence type="predicted"/>
<evidence type="ECO:0000256" key="6">
    <source>
        <dbReference type="ARBA" id="ARBA00023242"/>
    </source>
</evidence>
<evidence type="ECO:0000256" key="2">
    <source>
        <dbReference type="ARBA" id="ARBA00004435"/>
    </source>
</evidence>
<organism evidence="9 10">
    <name type="scientific">Crotalus adamanteus</name>
    <name type="common">Eastern diamondback rattlesnake</name>
    <dbReference type="NCBI Taxonomy" id="8729"/>
    <lineage>
        <taxon>Eukaryota</taxon>
        <taxon>Metazoa</taxon>
        <taxon>Chordata</taxon>
        <taxon>Craniata</taxon>
        <taxon>Vertebrata</taxon>
        <taxon>Euteleostomi</taxon>
        <taxon>Lepidosauria</taxon>
        <taxon>Squamata</taxon>
        <taxon>Bifurcata</taxon>
        <taxon>Unidentata</taxon>
        <taxon>Episquamata</taxon>
        <taxon>Toxicofera</taxon>
        <taxon>Serpentes</taxon>
        <taxon>Colubroidea</taxon>
        <taxon>Viperidae</taxon>
        <taxon>Crotalinae</taxon>
        <taxon>Crotalus</taxon>
    </lineage>
</organism>
<keyword evidence="6" id="KW-0539">Nucleus</keyword>
<sequence>MSAAAQSPTRMQVEAGGGEREPLPQGWEVKIDPQTGWPFFVDHNSRTTTWNDPRLQEDRLKESASANGPSRNSVNQAQIRDGNLEGLQKLPRQISHVHNQQQPQSKYSPWDLSGLHLQNRQQFPLSLPVGIAQEVISSLEDIFPSL</sequence>
<keyword evidence="4" id="KW-0796">Tight junction</keyword>
<dbReference type="GO" id="GO:0003713">
    <property type="term" value="F:transcription coactivator activity"/>
    <property type="evidence" value="ECO:0007669"/>
    <property type="project" value="TreeGrafter"/>
</dbReference>
<dbReference type="EMBL" id="JAOTOJ010000005">
    <property type="protein sequence ID" value="KAK9400817.1"/>
    <property type="molecule type" value="Genomic_DNA"/>
</dbReference>
<dbReference type="GO" id="GO:0045944">
    <property type="term" value="P:positive regulation of transcription by RNA polymerase II"/>
    <property type="evidence" value="ECO:0007669"/>
    <property type="project" value="TreeGrafter"/>
</dbReference>
<dbReference type="CDD" id="cd00201">
    <property type="entry name" value="WW"/>
    <property type="match status" value="1"/>
</dbReference>
<dbReference type="Gene3D" id="2.20.70.10">
    <property type="match status" value="1"/>
</dbReference>
<evidence type="ECO:0000259" key="8">
    <source>
        <dbReference type="PROSITE" id="PS50020"/>
    </source>
</evidence>
<dbReference type="PANTHER" id="PTHR17616">
    <property type="entry name" value="YES-ASSOCIATED PROTEIN YAP1 FAMILY MEMBER"/>
    <property type="match status" value="1"/>
</dbReference>
<dbReference type="GO" id="GO:0035329">
    <property type="term" value="P:hippo signaling"/>
    <property type="evidence" value="ECO:0007669"/>
    <property type="project" value="TreeGrafter"/>
</dbReference>
<dbReference type="PROSITE" id="PS01159">
    <property type="entry name" value="WW_DOMAIN_1"/>
    <property type="match status" value="1"/>
</dbReference>
<dbReference type="InterPro" id="IPR001202">
    <property type="entry name" value="WW_dom"/>
</dbReference>
<feature type="region of interest" description="Disordered" evidence="7">
    <location>
        <begin position="1"/>
        <end position="82"/>
    </location>
</feature>
<dbReference type="PANTHER" id="PTHR17616:SF8">
    <property type="entry name" value="TRANSCRIPTIONAL COACTIVATOR YORKIE"/>
    <property type="match status" value="1"/>
</dbReference>
<feature type="domain" description="WW" evidence="8">
    <location>
        <begin position="21"/>
        <end position="55"/>
    </location>
</feature>
<reference evidence="9 10" key="1">
    <citation type="journal article" date="2024" name="Proc. Natl. Acad. Sci. U.S.A.">
        <title>The genetic regulatory architecture and epigenomic basis for age-related changes in rattlesnake venom.</title>
        <authorList>
            <person name="Hogan M.P."/>
            <person name="Holding M.L."/>
            <person name="Nystrom G.S."/>
            <person name="Colston T.J."/>
            <person name="Bartlett D.A."/>
            <person name="Mason A.J."/>
            <person name="Ellsworth S.A."/>
            <person name="Rautsaw R.M."/>
            <person name="Lawrence K.C."/>
            <person name="Strickland J.L."/>
            <person name="He B."/>
            <person name="Fraser P."/>
            <person name="Margres M.J."/>
            <person name="Gilbert D.M."/>
            <person name="Gibbs H.L."/>
            <person name="Parkinson C.L."/>
            <person name="Rokyta D.R."/>
        </authorList>
    </citation>
    <scope>NUCLEOTIDE SEQUENCE [LARGE SCALE GENOMIC DNA]</scope>
    <source>
        <strain evidence="9">DRR0105</strain>
    </source>
</reference>
<evidence type="ECO:0000256" key="3">
    <source>
        <dbReference type="ARBA" id="ARBA00004496"/>
    </source>
</evidence>
<dbReference type="AlphaFoldDB" id="A0AAW1BG78"/>
<dbReference type="SUPFAM" id="SSF51045">
    <property type="entry name" value="WW domain"/>
    <property type="match status" value="1"/>
</dbReference>
<evidence type="ECO:0000256" key="5">
    <source>
        <dbReference type="ARBA" id="ARBA00022490"/>
    </source>
</evidence>
<dbReference type="Proteomes" id="UP001474421">
    <property type="component" value="Unassembled WGS sequence"/>
</dbReference>
<evidence type="ECO:0000313" key="9">
    <source>
        <dbReference type="EMBL" id="KAK9400817.1"/>
    </source>
</evidence>
<evidence type="ECO:0000256" key="4">
    <source>
        <dbReference type="ARBA" id="ARBA00022427"/>
    </source>
</evidence>
<evidence type="ECO:0000313" key="10">
    <source>
        <dbReference type="Proteomes" id="UP001474421"/>
    </source>
</evidence>
<name>A0AAW1BG78_CROAD</name>
<evidence type="ECO:0000256" key="1">
    <source>
        <dbReference type="ARBA" id="ARBA00004123"/>
    </source>
</evidence>
<feature type="compositionally biased region" description="Polar residues" evidence="7">
    <location>
        <begin position="64"/>
        <end position="78"/>
    </location>
</feature>
<protein>
    <submittedName>
        <fullName evidence="9">BAG family molecular chaperone regulator 3</fullName>
    </submittedName>
</protein>
<dbReference type="GO" id="GO:0005737">
    <property type="term" value="C:cytoplasm"/>
    <property type="evidence" value="ECO:0007669"/>
    <property type="project" value="UniProtKB-SubCell"/>
</dbReference>
<accession>A0AAW1BG78</accession>
<dbReference type="InterPro" id="IPR051583">
    <property type="entry name" value="YAP1"/>
</dbReference>
<comment type="subcellular location">
    <subcellularLocation>
        <location evidence="2">Cell junction</location>
        <location evidence="2">Tight junction</location>
    </subcellularLocation>
    <subcellularLocation>
        <location evidence="3">Cytoplasm</location>
    </subcellularLocation>
    <subcellularLocation>
        <location evidence="1">Nucleus</location>
    </subcellularLocation>
</comment>